<organism evidence="3 4">
    <name type="scientific">Dryococelus australis</name>
    <dbReference type="NCBI Taxonomy" id="614101"/>
    <lineage>
        <taxon>Eukaryota</taxon>
        <taxon>Metazoa</taxon>
        <taxon>Ecdysozoa</taxon>
        <taxon>Arthropoda</taxon>
        <taxon>Hexapoda</taxon>
        <taxon>Insecta</taxon>
        <taxon>Pterygota</taxon>
        <taxon>Neoptera</taxon>
        <taxon>Polyneoptera</taxon>
        <taxon>Phasmatodea</taxon>
        <taxon>Verophasmatodea</taxon>
        <taxon>Anareolatae</taxon>
        <taxon>Phasmatidae</taxon>
        <taxon>Eurycanthinae</taxon>
        <taxon>Dryococelus</taxon>
    </lineage>
</organism>
<dbReference type="EMBL" id="JARBHB010000008">
    <property type="protein sequence ID" value="KAJ8876416.1"/>
    <property type="molecule type" value="Genomic_DNA"/>
</dbReference>
<evidence type="ECO:0000256" key="1">
    <source>
        <dbReference type="SAM" id="MobiDB-lite"/>
    </source>
</evidence>
<name>A0ABQ9GWL0_9NEOP</name>
<feature type="domain" description="DDE-1" evidence="2">
    <location>
        <begin position="212"/>
        <end position="307"/>
    </location>
</feature>
<gene>
    <name evidence="3" type="ORF">PR048_020861</name>
</gene>
<proteinExistence type="predicted"/>
<sequence>MKRKTGFLFTRPKQFWPVEKLDVYITSLHKCTRHYDMLSPCQPVQRIETGMDRKLTHTESGIYDFDMDSLFYGLTRRDVRLMAYQLAIKNNISNPFGASRIAGENWLKRFLRRHKDRLSIQRPTGTYDSRVSGFNRDKVKVFYDNLDELFDKHHFPADRVFNVDETGLSIVQSKILHVVGHRGKCQIGVLTAQERGSLMTVIVCMSATGTFVPPMRIFPRTNMSLLLMRGAPPGSISACHPSGRIQSNLFKQWFDVLLVLDGHHSHTRDIEVIDLALVNNVHLVTLPPHCTHKIQPLDKTLMGPLKMCNIVICGRNDLFQANLVDMIPYARFNEGYKHMLTVINEYSEFPGPGLSIRRIRIAKFYNPKVKALMRKHNINHYSTYRNLTASIIERGKCGDIRCERELQAADNTAETLPRIKLDHSHEAWRLVNRLPASNIRKDSHMPNPTVGDLVRIFKQKGILEKGFMANCSLEHFCVRHILNYAPRNYFLQDLNNFPSMVVSTERKSGQNSFQMSIWLRRCCNDVTEGNMSGGGVSLPASILGSLRWTSSHEIKANVKGPESYSPGTESRILLFGVTNPPLLLWEKWGIFSTGMKPLYVIGKNNRIFATLLASYPFHSVEWTQFIENDGHPPKLPSLSPNLANHLRPSPPIPLTPPPQGCDWLTPPPPASEVCSDWLMGINPSPTPPSSRRGTAHSPLTDIPSQEARGSSVAVEPQCSGDSTRHGDTKALRPPCKGDGESSYSIRPKGLCRRVNSLPSPASNSHLPRRQYDWWRRTVVIAAQILLSANAVTTLPPSPIIVSFAWRSERFRIAMSCGEFTAALWLPSGSNANQTCVSRTPVSFWGGLESCSPTKVGVRLSSANTNAGDRETAFGGSSMDDTPPNMVSLSPVKMLEYGAWALLYT</sequence>
<feature type="region of interest" description="Disordered" evidence="1">
    <location>
        <begin position="674"/>
        <end position="743"/>
    </location>
</feature>
<dbReference type="InterPro" id="IPR004875">
    <property type="entry name" value="DDE_SF_endonuclease_dom"/>
</dbReference>
<protein>
    <recommendedName>
        <fullName evidence="2">DDE-1 domain-containing protein</fullName>
    </recommendedName>
</protein>
<reference evidence="3 4" key="1">
    <citation type="submission" date="2023-02" db="EMBL/GenBank/DDBJ databases">
        <title>LHISI_Scaffold_Assembly.</title>
        <authorList>
            <person name="Stuart O.P."/>
            <person name="Cleave R."/>
            <person name="Magrath M.J.L."/>
            <person name="Mikheyev A.S."/>
        </authorList>
    </citation>
    <scope>NUCLEOTIDE SEQUENCE [LARGE SCALE GENOMIC DNA]</scope>
    <source>
        <strain evidence="3">Daus_M_001</strain>
        <tissue evidence="3">Leg muscle</tissue>
    </source>
</reference>
<keyword evidence="4" id="KW-1185">Reference proteome</keyword>
<evidence type="ECO:0000259" key="2">
    <source>
        <dbReference type="Pfam" id="PF03184"/>
    </source>
</evidence>
<evidence type="ECO:0000313" key="4">
    <source>
        <dbReference type="Proteomes" id="UP001159363"/>
    </source>
</evidence>
<comment type="caution">
    <text evidence="3">The sequence shown here is derived from an EMBL/GenBank/DDBJ whole genome shotgun (WGS) entry which is preliminary data.</text>
</comment>
<evidence type="ECO:0000313" key="3">
    <source>
        <dbReference type="EMBL" id="KAJ8876416.1"/>
    </source>
</evidence>
<feature type="compositionally biased region" description="Basic and acidic residues" evidence="1">
    <location>
        <begin position="722"/>
        <end position="739"/>
    </location>
</feature>
<dbReference type="PANTHER" id="PTHR19303:SF71">
    <property type="entry name" value="ZINC FINGER PHD-TYPE DOMAIN-CONTAINING PROTEIN"/>
    <property type="match status" value="1"/>
</dbReference>
<dbReference type="InterPro" id="IPR050863">
    <property type="entry name" value="CenT-Element_Derived"/>
</dbReference>
<accession>A0ABQ9GWL0</accession>
<dbReference type="Pfam" id="PF03184">
    <property type="entry name" value="DDE_1"/>
    <property type="match status" value="1"/>
</dbReference>
<dbReference type="PANTHER" id="PTHR19303">
    <property type="entry name" value="TRANSPOSON"/>
    <property type="match status" value="1"/>
</dbReference>
<dbReference type="Proteomes" id="UP001159363">
    <property type="component" value="Chromosome 7"/>
</dbReference>